<feature type="domain" description="Protein kinase" evidence="1">
    <location>
        <begin position="82"/>
        <end position="360"/>
    </location>
</feature>
<dbReference type="GO" id="GO:0004674">
    <property type="term" value="F:protein serine/threonine kinase activity"/>
    <property type="evidence" value="ECO:0007669"/>
    <property type="project" value="TreeGrafter"/>
</dbReference>
<evidence type="ECO:0000313" key="2">
    <source>
        <dbReference type="EMBL" id="PKC07018.1"/>
    </source>
</evidence>
<keyword evidence="2" id="KW-0808">Transferase</keyword>
<dbReference type="PROSITE" id="PS50011">
    <property type="entry name" value="PROTEIN_KINASE_DOM"/>
    <property type="match status" value="1"/>
</dbReference>
<dbReference type="Gene3D" id="1.10.510.10">
    <property type="entry name" value="Transferase(Phosphotransferase) domain 1"/>
    <property type="match status" value="1"/>
</dbReference>
<dbReference type="InterPro" id="IPR051681">
    <property type="entry name" value="Ser/Thr_Kinases-Pseudokinases"/>
</dbReference>
<dbReference type="Proteomes" id="UP000232722">
    <property type="component" value="Unassembled WGS sequence"/>
</dbReference>
<dbReference type="SUPFAM" id="SSF56112">
    <property type="entry name" value="Protein kinase-like (PK-like)"/>
    <property type="match status" value="1"/>
</dbReference>
<evidence type="ECO:0000259" key="1">
    <source>
        <dbReference type="PROSITE" id="PS50011"/>
    </source>
</evidence>
<name>A0A2N0PJL3_9GLOM</name>
<dbReference type="VEuPathDB" id="FungiDB:FUN_020365"/>
<dbReference type="VEuPathDB" id="FungiDB:RhiirFUN_000815"/>
<sequence>MNRFIKNFKKLIKLPHDKKYNEICEQCDRFGIRCNVNHFKQNFNNWTSGNNCIDEFIVETQICSHIVIGESYALEWIPYDKFYDIKFIAKGGFGKVYRANWIDGHMNKWDINNQSWNRNNQNEFVALKSINDSKNVTLEFMNEITLHHKLSSDFAYINKFHGITQDPETKNYMMVLDYAKNGSLRNYLDKSYNELNWKIKIIYLWYIAFGLDHIHKNGLIHRDLHIGNILHMGDMDGIYITDMGLCKPADCYTSRNSIYGVLPYIAPEILRGKNYTKAADIYSFGIVMYEIISGLPPYHNLSHDENLAMRICLGLRPRFNNIKVPQLIVHLIKRCLDANPLNRPTTDEIEKILSNWYIYFDDNIRLQNQIVEADNINNNKFPKNNTSLSPLSYETHSEAIYASRLLSIDNLPEPKNSDDYYERCDNIISGECLGIDKLNLYESISIFLNTLKSTTGGIVLEKENGRGETFSLRRLWSKAISCIIKDASRKISYLNVKTTVLSLIATQPLRPWSKFSVSPQSITSSIVKRMSHQFQINLPAIQEDQEMVVDEETQPDSSSKNKYISGENPLARKLGIWLIWTIHTLKKLIEELSSETLIHTVQLLRWKSMPRRH</sequence>
<keyword evidence="2" id="KW-0418">Kinase</keyword>
<dbReference type="AlphaFoldDB" id="A0A2N0PJL3"/>
<dbReference type="InterPro" id="IPR001245">
    <property type="entry name" value="Ser-Thr/Tyr_kinase_cat_dom"/>
</dbReference>
<dbReference type="VEuPathDB" id="FungiDB:RhiirA1_457763"/>
<reference evidence="2 3" key="2">
    <citation type="submission" date="2017-09" db="EMBL/GenBank/DDBJ databases">
        <title>Extensive intraspecific genome diversity in a model arbuscular mycorrhizal fungus.</title>
        <authorList>
            <person name="Chen E.C."/>
            <person name="Morin E."/>
            <person name="Beaudet D."/>
            <person name="Noel J."/>
            <person name="Ndikumana S."/>
            <person name="Charron P."/>
            <person name="St-Onge C."/>
            <person name="Giorgi J."/>
            <person name="Grigoriev I.V."/>
            <person name="Roux C."/>
            <person name="Martin F.M."/>
            <person name="Corradi N."/>
        </authorList>
    </citation>
    <scope>NUCLEOTIDE SEQUENCE [LARGE SCALE GENOMIC DNA]</scope>
    <source>
        <strain evidence="2 3">A5</strain>
    </source>
</reference>
<dbReference type="EMBL" id="LLXJ01000687">
    <property type="protein sequence ID" value="PKC07018.1"/>
    <property type="molecule type" value="Genomic_DNA"/>
</dbReference>
<proteinExistence type="predicted"/>
<dbReference type="PANTHER" id="PTHR44329:SF297">
    <property type="entry name" value="RECEPTOR-INTERACTING SERINE_THREONINE-PROTEIN KINASE 3"/>
    <property type="match status" value="1"/>
</dbReference>
<dbReference type="VEuPathDB" id="FungiDB:FUN_021817"/>
<dbReference type="Pfam" id="PF07714">
    <property type="entry name" value="PK_Tyr_Ser-Thr"/>
    <property type="match status" value="1"/>
</dbReference>
<comment type="caution">
    <text evidence="2">The sequence shown here is derived from an EMBL/GenBank/DDBJ whole genome shotgun (WGS) entry which is preliminary data.</text>
</comment>
<organism evidence="2 3">
    <name type="scientific">Rhizophagus irregularis</name>
    <dbReference type="NCBI Taxonomy" id="588596"/>
    <lineage>
        <taxon>Eukaryota</taxon>
        <taxon>Fungi</taxon>
        <taxon>Fungi incertae sedis</taxon>
        <taxon>Mucoromycota</taxon>
        <taxon>Glomeromycotina</taxon>
        <taxon>Glomeromycetes</taxon>
        <taxon>Glomerales</taxon>
        <taxon>Glomeraceae</taxon>
        <taxon>Rhizophagus</taxon>
    </lineage>
</organism>
<dbReference type="InterPro" id="IPR000719">
    <property type="entry name" value="Prot_kinase_dom"/>
</dbReference>
<accession>A0A2N0PJL3</accession>
<gene>
    <name evidence="2" type="ORF">RhiirA5_500955</name>
</gene>
<protein>
    <submittedName>
        <fullName evidence="2">Kinase-like protein</fullName>
    </submittedName>
</protein>
<dbReference type="PANTHER" id="PTHR44329">
    <property type="entry name" value="SERINE/THREONINE-PROTEIN KINASE TNNI3K-RELATED"/>
    <property type="match status" value="1"/>
</dbReference>
<dbReference type="GO" id="GO:0005524">
    <property type="term" value="F:ATP binding"/>
    <property type="evidence" value="ECO:0007669"/>
    <property type="project" value="InterPro"/>
</dbReference>
<evidence type="ECO:0000313" key="3">
    <source>
        <dbReference type="Proteomes" id="UP000232722"/>
    </source>
</evidence>
<reference evidence="2 3" key="1">
    <citation type="submission" date="2016-04" db="EMBL/GenBank/DDBJ databases">
        <title>Genome analyses suggest a sexual origin of heterokaryosis in a supposedly ancient asexual fungus.</title>
        <authorList>
            <person name="Ropars J."/>
            <person name="Sedzielewska K."/>
            <person name="Noel J."/>
            <person name="Charron P."/>
            <person name="Farinelli L."/>
            <person name="Marton T."/>
            <person name="Kruger M."/>
            <person name="Pelin A."/>
            <person name="Brachmann A."/>
            <person name="Corradi N."/>
        </authorList>
    </citation>
    <scope>NUCLEOTIDE SEQUENCE [LARGE SCALE GENOMIC DNA]</scope>
    <source>
        <strain evidence="2 3">A5</strain>
    </source>
</reference>
<dbReference type="InterPro" id="IPR011009">
    <property type="entry name" value="Kinase-like_dom_sf"/>
</dbReference>